<name>A0ABD3UDP7_SINWO</name>
<organism evidence="1 2">
    <name type="scientific">Sinanodonta woodiana</name>
    <name type="common">Chinese pond mussel</name>
    <name type="synonym">Anodonta woodiana</name>
    <dbReference type="NCBI Taxonomy" id="1069815"/>
    <lineage>
        <taxon>Eukaryota</taxon>
        <taxon>Metazoa</taxon>
        <taxon>Spiralia</taxon>
        <taxon>Lophotrochozoa</taxon>
        <taxon>Mollusca</taxon>
        <taxon>Bivalvia</taxon>
        <taxon>Autobranchia</taxon>
        <taxon>Heteroconchia</taxon>
        <taxon>Palaeoheterodonta</taxon>
        <taxon>Unionida</taxon>
        <taxon>Unionoidea</taxon>
        <taxon>Unionidae</taxon>
        <taxon>Unioninae</taxon>
        <taxon>Sinanodonta</taxon>
    </lineage>
</organism>
<dbReference type="Proteomes" id="UP001634394">
    <property type="component" value="Unassembled WGS sequence"/>
</dbReference>
<evidence type="ECO:0000313" key="1">
    <source>
        <dbReference type="EMBL" id="KAL3847629.1"/>
    </source>
</evidence>
<comment type="caution">
    <text evidence="1">The sequence shown here is derived from an EMBL/GenBank/DDBJ whole genome shotgun (WGS) entry which is preliminary data.</text>
</comment>
<protein>
    <submittedName>
        <fullName evidence="1">Uncharacterized protein</fullName>
    </submittedName>
</protein>
<keyword evidence="2" id="KW-1185">Reference proteome</keyword>
<reference evidence="1 2" key="1">
    <citation type="submission" date="2024-11" db="EMBL/GenBank/DDBJ databases">
        <title>Chromosome-level genome assembly of the freshwater bivalve Anodonta woodiana.</title>
        <authorList>
            <person name="Chen X."/>
        </authorList>
    </citation>
    <scope>NUCLEOTIDE SEQUENCE [LARGE SCALE GENOMIC DNA]</scope>
    <source>
        <strain evidence="1">MN2024</strain>
        <tissue evidence="1">Gills</tissue>
    </source>
</reference>
<sequence length="67" mass="7805">ELLFKDLPRMQYENSLGVVIGDLIFYDNYTYTDVVFTKEVLNLTKTGDLFNSSTLEFRKKSDLLCND</sequence>
<dbReference type="EMBL" id="JBJQND010000016">
    <property type="protein sequence ID" value="KAL3847629.1"/>
    <property type="molecule type" value="Genomic_DNA"/>
</dbReference>
<accession>A0ABD3UDP7</accession>
<dbReference type="AlphaFoldDB" id="A0ABD3UDP7"/>
<gene>
    <name evidence="1" type="ORF">ACJMK2_018532</name>
</gene>
<proteinExistence type="predicted"/>
<feature type="non-terminal residue" evidence="1">
    <location>
        <position position="67"/>
    </location>
</feature>
<feature type="non-terminal residue" evidence="1">
    <location>
        <position position="1"/>
    </location>
</feature>
<evidence type="ECO:0000313" key="2">
    <source>
        <dbReference type="Proteomes" id="UP001634394"/>
    </source>
</evidence>